<comment type="cofactor">
    <cofactor evidence="10">
        <name>Mg(2+)</name>
        <dbReference type="ChEBI" id="CHEBI:18420"/>
    </cofactor>
</comment>
<evidence type="ECO:0000256" key="3">
    <source>
        <dbReference type="ARBA" id="ARBA00022763"/>
    </source>
</evidence>
<feature type="domain" description="PD-(D/E)XK endonuclease-like" evidence="11">
    <location>
        <begin position="807"/>
        <end position="1133"/>
    </location>
</feature>
<name>A0A5C4THY0_FRUSA</name>
<dbReference type="SUPFAM" id="SSF52540">
    <property type="entry name" value="P-loop containing nucleoside triphosphate hydrolases"/>
    <property type="match status" value="1"/>
</dbReference>
<dbReference type="Proteomes" id="UP000313312">
    <property type="component" value="Unassembled WGS sequence"/>
</dbReference>
<dbReference type="PANTHER" id="PTHR30591:SF1">
    <property type="entry name" value="RECBCD ENZYME SUBUNIT RECC"/>
    <property type="match status" value="1"/>
</dbReference>
<keyword evidence="8 10" id="KW-0238">DNA-binding</keyword>
<keyword evidence="6 10" id="KW-0269">Exonuclease</keyword>
<dbReference type="PANTHER" id="PTHR30591">
    <property type="entry name" value="RECBCD ENZYME SUBUNIT RECC"/>
    <property type="match status" value="1"/>
</dbReference>
<dbReference type="Gene3D" id="3.40.50.300">
    <property type="entry name" value="P-loop containing nucleotide triphosphate hydrolases"/>
    <property type="match status" value="4"/>
</dbReference>
<comment type="similarity">
    <text evidence="10">Belongs to the helicase family. AddB/RexB type 2 subfamily.</text>
</comment>
<dbReference type="GO" id="GO:0004386">
    <property type="term" value="F:helicase activity"/>
    <property type="evidence" value="ECO:0007669"/>
    <property type="project" value="UniProtKB-KW"/>
</dbReference>
<reference evidence="13 14" key="1">
    <citation type="submission" date="2018-05" db="EMBL/GenBank/DDBJ databases">
        <title>Lactobacillus sanfranciscensis Ah4 draft denome sequence.</title>
        <authorList>
            <person name="Zhang G."/>
        </authorList>
    </citation>
    <scope>NUCLEOTIDE SEQUENCE [LARGE SCALE GENOMIC DNA]</scope>
    <source>
        <strain evidence="13 14">Ah4</strain>
    </source>
</reference>
<evidence type="ECO:0000256" key="7">
    <source>
        <dbReference type="ARBA" id="ARBA00022840"/>
    </source>
</evidence>
<keyword evidence="3 10" id="KW-0227">DNA damage</keyword>
<dbReference type="InterPro" id="IPR038726">
    <property type="entry name" value="PDDEXK_AddAB-type"/>
</dbReference>
<evidence type="ECO:0000256" key="2">
    <source>
        <dbReference type="ARBA" id="ARBA00022741"/>
    </source>
</evidence>
<dbReference type="GO" id="GO:0003690">
    <property type="term" value="F:double-stranded DNA binding"/>
    <property type="evidence" value="ECO:0007669"/>
    <property type="project" value="UniProtKB-UniRule"/>
</dbReference>
<comment type="subunit">
    <text evidence="10">Heterodimer of AddA and RexB.</text>
</comment>
<comment type="function">
    <text evidence="10">The heterodimer acts as both an ATP-dependent DNA helicase and an ATP-dependent, dual-direction single-stranded exonuclease. Recognizes the chi site generating a DNA molecule suitable for the initiation of homologous recombination. This subunit has 5' -&gt; 3' nuclease activity but not helicase activity.</text>
</comment>
<evidence type="ECO:0000256" key="9">
    <source>
        <dbReference type="ARBA" id="ARBA00023204"/>
    </source>
</evidence>
<keyword evidence="1 10" id="KW-0540">Nuclease</keyword>
<dbReference type="InterPro" id="IPR049035">
    <property type="entry name" value="ADDB_N"/>
</dbReference>
<accession>A0A5C4THY0</accession>
<evidence type="ECO:0000256" key="1">
    <source>
        <dbReference type="ARBA" id="ARBA00022722"/>
    </source>
</evidence>
<keyword evidence="7 10" id="KW-0067">ATP-binding</keyword>
<dbReference type="GO" id="GO:0008409">
    <property type="term" value="F:5'-3' exonuclease activity"/>
    <property type="evidence" value="ECO:0007669"/>
    <property type="project" value="UniProtKB-UniRule"/>
</dbReference>
<keyword evidence="9 10" id="KW-0234">DNA repair</keyword>
<gene>
    <name evidence="10" type="primary">rexB</name>
    <name evidence="13" type="ORF">DID87_06060</name>
</gene>
<dbReference type="Pfam" id="PF12705">
    <property type="entry name" value="PDDEXK_1"/>
    <property type="match status" value="1"/>
</dbReference>
<keyword evidence="5 10" id="KW-0347">Helicase</keyword>
<dbReference type="Pfam" id="PF21445">
    <property type="entry name" value="ADDB_N"/>
    <property type="match status" value="1"/>
</dbReference>
<organism evidence="13 14">
    <name type="scientific">Fructilactobacillus sanfranciscensis</name>
    <name type="common">Lactobacillus sanfranciscensis</name>
    <dbReference type="NCBI Taxonomy" id="1625"/>
    <lineage>
        <taxon>Bacteria</taxon>
        <taxon>Bacillati</taxon>
        <taxon>Bacillota</taxon>
        <taxon>Bacilli</taxon>
        <taxon>Lactobacillales</taxon>
        <taxon>Lactobacillaceae</taxon>
        <taxon>Fructilactobacillus</taxon>
    </lineage>
</organism>
<feature type="domain" description="ATP-dependent helicase/deoxyribonuclease subunit B N-terminal" evidence="12">
    <location>
        <begin position="5"/>
        <end position="283"/>
    </location>
</feature>
<evidence type="ECO:0000256" key="5">
    <source>
        <dbReference type="ARBA" id="ARBA00022806"/>
    </source>
</evidence>
<dbReference type="GO" id="GO:0005524">
    <property type="term" value="F:ATP binding"/>
    <property type="evidence" value="ECO:0007669"/>
    <property type="project" value="UniProtKB-UniRule"/>
</dbReference>
<evidence type="ECO:0000259" key="12">
    <source>
        <dbReference type="Pfam" id="PF21445"/>
    </source>
</evidence>
<comment type="caution">
    <text evidence="13">The sequence shown here is derived from an EMBL/GenBank/DDBJ whole genome shotgun (WGS) entry which is preliminary data.</text>
</comment>
<dbReference type="GO" id="GO:0000724">
    <property type="term" value="P:double-strand break repair via homologous recombination"/>
    <property type="evidence" value="ECO:0007669"/>
    <property type="project" value="UniProtKB-UniRule"/>
</dbReference>
<evidence type="ECO:0000256" key="10">
    <source>
        <dbReference type="HAMAP-Rule" id="MF_01453"/>
    </source>
</evidence>
<dbReference type="InterPro" id="IPR027417">
    <property type="entry name" value="P-loop_NTPase"/>
</dbReference>
<evidence type="ECO:0000313" key="14">
    <source>
        <dbReference type="Proteomes" id="UP000313312"/>
    </source>
</evidence>
<dbReference type="EMBL" id="QFCR01000024">
    <property type="protein sequence ID" value="TNK89950.1"/>
    <property type="molecule type" value="Genomic_DNA"/>
</dbReference>
<evidence type="ECO:0000259" key="11">
    <source>
        <dbReference type="Pfam" id="PF12705"/>
    </source>
</evidence>
<dbReference type="RefSeq" id="WP_139555226.1">
    <property type="nucleotide sequence ID" value="NZ_QFCR01000024.1"/>
</dbReference>
<evidence type="ECO:0000256" key="4">
    <source>
        <dbReference type="ARBA" id="ARBA00022801"/>
    </source>
</evidence>
<dbReference type="GO" id="GO:0016817">
    <property type="term" value="F:hydrolase activity, acting on acid anhydrides"/>
    <property type="evidence" value="ECO:0007669"/>
    <property type="project" value="InterPro"/>
</dbReference>
<dbReference type="EC" id="3.1.-.-" evidence="10"/>
<comment type="caution">
    <text evidence="10">Lacks conserved residue(s) required for the propagation of feature annotation.</text>
</comment>
<dbReference type="AlphaFoldDB" id="A0A5C4THY0"/>
<proteinExistence type="inferred from homology"/>
<dbReference type="HAMAP" id="MF_01453">
    <property type="entry name" value="AddB_type2"/>
    <property type="match status" value="1"/>
</dbReference>
<evidence type="ECO:0000256" key="6">
    <source>
        <dbReference type="ARBA" id="ARBA00022839"/>
    </source>
</evidence>
<evidence type="ECO:0000256" key="8">
    <source>
        <dbReference type="ARBA" id="ARBA00023125"/>
    </source>
</evidence>
<keyword evidence="4 10" id="KW-0378">Hydrolase</keyword>
<sequence>MSLQFILGKASDDHFSKVVDNLHKTSEDREIKSFYIVPNNVKFESELNTLKKLNAKNAATYAQNQVQVFSFSRLIWYFLNGEADYQLPQLSQTAINMIIYQIIEDHEEQLTIYRGEGKQAGFIQQIANQISELQQGNLSPDDLDRLAELDANQINPELRSKLHDISLIYREFVQQTDGKYTYNGANFELLCEYLAKLPDQEISKMHFYFSNFEKFSAQQLQIVQLLIARAHVVMDLTLDRKYDQAGPDENEFFYQSAKVYHYFYQYAKNIGAQIYTDQTATKRSINSGLNQFEEYWIASNEVGKPIPAKIAQNDAIEILKTNNAFEELSQIAIKIRQLVATGKYRYRDFLVATRDLSQYQNIINPIFTMQQIPYFTDIQKHMDNHPLVELIDALFSIYRPNRAQNYSYDDVMRLLKTELLLPKKDEDHYLSLSQYRQDLALCENLVLKNGYTGSRWTQKEDWMYATTTGDENELIDKNVEISKKINVIRHFIKDTLPPFYRKIKKAQTGREAALILYQFLTQNGVASQLKNWQNQATEAGNLQEAGQAEQVWNQFCSILDDYVTVLGDHEFVMDDFLELLKAGFVGASYSQIPSTLDQVAISETGRIQLPDKKITFVMGADDVNMPAKIDNHSLLNDSDRDQMDDFLADDQYMVDTSELQMVSEPYEDYLVFMTPSDKLYFSYNLGGNGDNNLRQISPYVDRIQKQFNLPIQQFKSQPHADSNEIERFLGSDRTTLNYLVQAALDGKKARQPLSPAWKTVKQQLENNPATEIRDLTNNLLGSLHYKNQPVDLRPEIVTNLYGNNLTTSISKLEEFYTDPYEYFLKYGLRLRERDEFEISPANTGQFYHEALDQLIKKVRKENIELTNLDNQAVHELVEEVTRKIIEADVNYQYEILKSSQRMEYITNQLIATVQQMAETLRNQFQISKMRPRATEISFGPGKKYKPLHFKVDDDKQVNVQGRIDRLDSINVNGIDYLGVVDYKSSNKKIDMSEIYDGTAMQMMTYMDAVLENIDLLADSGDARLAGALYMHIFDPILKPGDVKNWEEKVQIEDALLKKHKYNGLLVNDLDLLENVGENKISDVYPFKFKKDGTLAKGSGTISQSNLDNMLKHTEKLIQQAAKQIFAGKISLAPAEYEGNSLIQYSPYKPVMQFDPMLKENNYREIAKLSDEEIFERVRKELESHG</sequence>
<keyword evidence="2 10" id="KW-0547">Nucleotide-binding</keyword>
<comment type="miscellaneous">
    <text evidence="10">Despite having helicase-like domains, this subunit does not have helicase activity.</text>
</comment>
<evidence type="ECO:0000313" key="13">
    <source>
        <dbReference type="EMBL" id="TNK89950.1"/>
    </source>
</evidence>
<protein>
    <recommendedName>
        <fullName evidence="10">ATP-dependent helicase/deoxyribonuclease subunit B</fullName>
        <ecNumber evidence="10">3.1.-.-</ecNumber>
    </recommendedName>
    <alternativeName>
        <fullName evidence="10">ATP-dependent helicase/nuclease subunit RexB</fullName>
    </alternativeName>
</protein>
<dbReference type="InterPro" id="IPR014141">
    <property type="entry name" value="DNA_helicase_suRexB"/>
</dbReference>